<feature type="compositionally biased region" description="Pro residues" evidence="6">
    <location>
        <begin position="60"/>
        <end position="75"/>
    </location>
</feature>
<comment type="caution">
    <text evidence="7">The sequence shown here is derived from an EMBL/GenBank/DDBJ whole genome shotgun (WGS) entry which is preliminary data.</text>
</comment>
<keyword evidence="4" id="KW-0804">Transcription</keyword>
<sequence>MHLSVKSVDGSRTHPKPLGSAPLTLCDPFPGLVVLCLSRASLPTQLHHKIRCRNDDRGTAPPPPPPLTIPPPPIEPLSEDGSSPLSDVEDKDDEHDGLSLLAQNHEQKHDAVEDDTHLSDDGDLSEANDTEAETERLYDTPHTATRHRDLTLKQNAGEQRFEHTPTKLRKTTAAHPELDMEDDEDDDILSERSINSSPPPPAAHSPSPPAIEKLPSPTLDILAEAAANQEAEGRKRKRPSLHAAELDDAPPTKLAVPAHAEQAKDSDGDVTMADEEDHRFHSRSGEQSADETVDAVDPTVYNRANERVGGPDGNETRDQKADEPTYRKQTRSGARRQRGAVDTEKRVGHEGPAEDTGSGVAAAEDDGTRTGEDERHLEADADEAEAAHKNEEELERKRAAYDQLTSIEKKFATFRERLYEERLEQLNREEAMLRADNPTHPEYLAMMQCIDSRRDEKLRVAEKELELQLESLGRWAVARRAQIHSQFYQDIREARERTMAELGQHWYAIQHERRKHANNVPDFGLRYPKSLAQRVRNSLSYNKEVSILSGVAKYEGMPAAPDMSGASMQEMEDDFDAMNRGRQPAPPPQQSLAPLVNSSWNRPPGPIRTTRPMRTSSNGNTQHTMTHEGEARFPTAQTATDTLINPLTLSPRAPSPTRRIMDQTNSWVKKNGARLPSSSPEVARAASMLEQTSARSRKAAAAAAAEQATAIKRETTLQVSNYH</sequence>
<feature type="compositionally biased region" description="Basic and acidic residues" evidence="6">
    <location>
        <begin position="105"/>
        <end position="120"/>
    </location>
</feature>
<dbReference type="Gene3D" id="1.20.5.1500">
    <property type="match status" value="1"/>
</dbReference>
<feature type="compositionally biased region" description="Basic and acidic residues" evidence="6">
    <location>
        <begin position="366"/>
        <end position="395"/>
    </location>
</feature>
<evidence type="ECO:0000256" key="6">
    <source>
        <dbReference type="SAM" id="MobiDB-lite"/>
    </source>
</evidence>
<feature type="compositionally biased region" description="Polar residues" evidence="6">
    <location>
        <begin position="612"/>
        <end position="624"/>
    </location>
</feature>
<keyword evidence="3" id="KW-0805">Transcription regulation</keyword>
<evidence type="ECO:0000256" key="3">
    <source>
        <dbReference type="ARBA" id="ARBA00023015"/>
    </source>
</evidence>
<dbReference type="PANTHER" id="PTHR21964">
    <property type="entry name" value="BREAST CANCER METASTASIS-SUPPRESSOR 1"/>
    <property type="match status" value="1"/>
</dbReference>
<feature type="compositionally biased region" description="Basic and acidic residues" evidence="6">
    <location>
        <begin position="339"/>
        <end position="352"/>
    </location>
</feature>
<evidence type="ECO:0000313" key="8">
    <source>
        <dbReference type="Proteomes" id="UP001433268"/>
    </source>
</evidence>
<evidence type="ECO:0008006" key="9">
    <source>
        <dbReference type="Google" id="ProtNLM"/>
    </source>
</evidence>
<comment type="subcellular location">
    <subcellularLocation>
        <location evidence="1">Nucleus</location>
    </subcellularLocation>
</comment>
<dbReference type="Proteomes" id="UP001433268">
    <property type="component" value="Unassembled WGS sequence"/>
</dbReference>
<reference evidence="7 8" key="1">
    <citation type="submission" date="2023-01" db="EMBL/GenBank/DDBJ databases">
        <title>Analysis of 21 Apiospora genomes using comparative genomics revels a genus with tremendous synthesis potential of carbohydrate active enzymes and secondary metabolites.</title>
        <authorList>
            <person name="Sorensen T."/>
        </authorList>
    </citation>
    <scope>NUCLEOTIDE SEQUENCE [LARGE SCALE GENOMIC DNA]</scope>
    <source>
        <strain evidence="7 8">CBS 114990</strain>
    </source>
</reference>
<dbReference type="SMART" id="SM01401">
    <property type="entry name" value="Sds3"/>
    <property type="match status" value="1"/>
</dbReference>
<dbReference type="RefSeq" id="XP_066671935.1">
    <property type="nucleotide sequence ID" value="XM_066808317.1"/>
</dbReference>
<feature type="region of interest" description="Disordered" evidence="6">
    <location>
        <begin position="53"/>
        <end position="395"/>
    </location>
</feature>
<accession>A0ABR1X0X4</accession>
<evidence type="ECO:0000256" key="5">
    <source>
        <dbReference type="ARBA" id="ARBA00023242"/>
    </source>
</evidence>
<dbReference type="InterPro" id="IPR013907">
    <property type="entry name" value="Sds3"/>
</dbReference>
<feature type="compositionally biased region" description="Acidic residues" evidence="6">
    <location>
        <begin position="121"/>
        <end position="132"/>
    </location>
</feature>
<protein>
    <recommendedName>
        <fullName evidence="9">Transcriptional regulatory protein DEP1</fullName>
    </recommendedName>
</protein>
<evidence type="ECO:0000256" key="1">
    <source>
        <dbReference type="ARBA" id="ARBA00004123"/>
    </source>
</evidence>
<dbReference type="GeneID" id="92041377"/>
<feature type="compositionally biased region" description="Basic and acidic residues" evidence="6">
    <location>
        <begin position="314"/>
        <end position="326"/>
    </location>
</feature>
<keyword evidence="5" id="KW-0539">Nucleus</keyword>
<gene>
    <name evidence="7" type="ORF">PG997_004002</name>
</gene>
<feature type="region of interest" description="Disordered" evidence="6">
    <location>
        <begin position="581"/>
        <end position="626"/>
    </location>
</feature>
<feature type="compositionally biased region" description="Acidic residues" evidence="6">
    <location>
        <begin position="179"/>
        <end position="188"/>
    </location>
</feature>
<feature type="compositionally biased region" description="Basic residues" evidence="6">
    <location>
        <begin position="328"/>
        <end position="338"/>
    </location>
</feature>
<name>A0ABR1X0X4_9PEZI</name>
<evidence type="ECO:0000256" key="2">
    <source>
        <dbReference type="ARBA" id="ARBA00022491"/>
    </source>
</evidence>
<proteinExistence type="predicted"/>
<feature type="region of interest" description="Disordered" evidence="6">
    <location>
        <begin position="1"/>
        <end position="24"/>
    </location>
</feature>
<evidence type="ECO:0000313" key="7">
    <source>
        <dbReference type="EMBL" id="KAK8089041.1"/>
    </source>
</evidence>
<dbReference type="Pfam" id="PF08598">
    <property type="entry name" value="Sds3"/>
    <property type="match status" value="1"/>
</dbReference>
<organism evidence="7 8">
    <name type="scientific">Apiospora hydei</name>
    <dbReference type="NCBI Taxonomy" id="1337664"/>
    <lineage>
        <taxon>Eukaryota</taxon>
        <taxon>Fungi</taxon>
        <taxon>Dikarya</taxon>
        <taxon>Ascomycota</taxon>
        <taxon>Pezizomycotina</taxon>
        <taxon>Sordariomycetes</taxon>
        <taxon>Xylariomycetidae</taxon>
        <taxon>Amphisphaeriales</taxon>
        <taxon>Apiosporaceae</taxon>
        <taxon>Apiospora</taxon>
    </lineage>
</organism>
<keyword evidence="2" id="KW-0678">Repressor</keyword>
<evidence type="ECO:0000256" key="4">
    <source>
        <dbReference type="ARBA" id="ARBA00023163"/>
    </source>
</evidence>
<keyword evidence="8" id="KW-1185">Reference proteome</keyword>
<feature type="compositionally biased region" description="Pro residues" evidence="6">
    <location>
        <begin position="197"/>
        <end position="209"/>
    </location>
</feature>
<dbReference type="EMBL" id="JAQQWN010000004">
    <property type="protein sequence ID" value="KAK8089041.1"/>
    <property type="molecule type" value="Genomic_DNA"/>
</dbReference>